<evidence type="ECO:0000256" key="6">
    <source>
        <dbReference type="SAM" id="MobiDB-lite"/>
    </source>
</evidence>
<dbReference type="GO" id="GO:0005634">
    <property type="term" value="C:nucleus"/>
    <property type="evidence" value="ECO:0007669"/>
    <property type="project" value="UniProtKB-SubCell"/>
</dbReference>
<feature type="compositionally biased region" description="Low complexity" evidence="6">
    <location>
        <begin position="1"/>
        <end position="23"/>
    </location>
</feature>
<dbReference type="Proteomes" id="UP000314982">
    <property type="component" value="Unassembled WGS sequence"/>
</dbReference>
<dbReference type="PANTHER" id="PTHR15741">
    <property type="entry name" value="BASIC HELIX-LOOP-HELIX ZIP TRANSCRIPTION FACTOR"/>
    <property type="match status" value="1"/>
</dbReference>
<evidence type="ECO:0000256" key="2">
    <source>
        <dbReference type="ARBA" id="ARBA00023015"/>
    </source>
</evidence>
<organism evidence="7 8">
    <name type="scientific">Hucho hucho</name>
    <name type="common">huchen</name>
    <dbReference type="NCBI Taxonomy" id="62062"/>
    <lineage>
        <taxon>Eukaryota</taxon>
        <taxon>Metazoa</taxon>
        <taxon>Chordata</taxon>
        <taxon>Craniata</taxon>
        <taxon>Vertebrata</taxon>
        <taxon>Euteleostomi</taxon>
        <taxon>Actinopterygii</taxon>
        <taxon>Neopterygii</taxon>
        <taxon>Teleostei</taxon>
        <taxon>Protacanthopterygii</taxon>
        <taxon>Salmoniformes</taxon>
        <taxon>Salmonidae</taxon>
        <taxon>Salmoninae</taxon>
        <taxon>Hucho</taxon>
    </lineage>
</organism>
<dbReference type="PANTHER" id="PTHR15741:SF41">
    <property type="entry name" value="CARBOHYDRATE-RESPONSIVE ELEMENT-BINDING PROTEIN-LIKE"/>
    <property type="match status" value="1"/>
</dbReference>
<dbReference type="STRING" id="62062.ENSHHUP00000057825"/>
<evidence type="ECO:0000256" key="5">
    <source>
        <dbReference type="ARBA" id="ARBA00023242"/>
    </source>
</evidence>
<evidence type="ECO:0008006" key="9">
    <source>
        <dbReference type="Google" id="ProtNLM"/>
    </source>
</evidence>
<sequence>MAETISLKLSQGQGQGKQQNQLNDLESDSDQEEDHATTIGPGPAVAGSFFRAQVVHSEHFMVSSPHCDSTQRRRKSGVTVGYDFDTVNRTCIDPTLTRLFECMSLAYSGKIVSPKWKSFKGLRLLWRDKIRLNNGIWRAWFIQYVEKRKNPVCGFVTPLEGSEANAHRKPEAIVLEGSYWKSRIEIVIREYHKWRIYYKKRVSGNQLEHRKESC</sequence>
<dbReference type="InterPro" id="IPR052207">
    <property type="entry name" value="Max-like/E-box_TFs"/>
</dbReference>
<keyword evidence="4" id="KW-0804">Transcription</keyword>
<proteinExistence type="predicted"/>
<comment type="subcellular location">
    <subcellularLocation>
        <location evidence="1">Nucleus</location>
    </subcellularLocation>
</comment>
<evidence type="ECO:0000256" key="4">
    <source>
        <dbReference type="ARBA" id="ARBA00023163"/>
    </source>
</evidence>
<evidence type="ECO:0000313" key="7">
    <source>
        <dbReference type="Ensembl" id="ENSHHUP00000057825.1"/>
    </source>
</evidence>
<name>A0A4W5P8E9_9TELE</name>
<reference evidence="7" key="3">
    <citation type="submission" date="2025-09" db="UniProtKB">
        <authorList>
            <consortium name="Ensembl"/>
        </authorList>
    </citation>
    <scope>IDENTIFICATION</scope>
</reference>
<evidence type="ECO:0000313" key="8">
    <source>
        <dbReference type="Proteomes" id="UP000314982"/>
    </source>
</evidence>
<dbReference type="Ensembl" id="ENSHHUT00000059809.1">
    <property type="protein sequence ID" value="ENSHHUP00000057825.1"/>
    <property type="gene ID" value="ENSHHUG00000034438.1"/>
</dbReference>
<reference evidence="7" key="2">
    <citation type="submission" date="2025-08" db="UniProtKB">
        <authorList>
            <consortium name="Ensembl"/>
        </authorList>
    </citation>
    <scope>IDENTIFICATION</scope>
</reference>
<dbReference type="AlphaFoldDB" id="A0A4W5P8E9"/>
<dbReference type="GO" id="GO:0000978">
    <property type="term" value="F:RNA polymerase II cis-regulatory region sequence-specific DNA binding"/>
    <property type="evidence" value="ECO:0007669"/>
    <property type="project" value="TreeGrafter"/>
</dbReference>
<dbReference type="GO" id="GO:0000981">
    <property type="term" value="F:DNA-binding transcription factor activity, RNA polymerase II-specific"/>
    <property type="evidence" value="ECO:0007669"/>
    <property type="project" value="TreeGrafter"/>
</dbReference>
<keyword evidence="3" id="KW-0238">DNA-binding</keyword>
<evidence type="ECO:0000256" key="3">
    <source>
        <dbReference type="ARBA" id="ARBA00023125"/>
    </source>
</evidence>
<evidence type="ECO:0000256" key="1">
    <source>
        <dbReference type="ARBA" id="ARBA00004123"/>
    </source>
</evidence>
<dbReference type="GeneTree" id="ENSGT00940000159210"/>
<reference evidence="8" key="1">
    <citation type="submission" date="2018-06" db="EMBL/GenBank/DDBJ databases">
        <title>Genome assembly of Danube salmon.</title>
        <authorList>
            <person name="Macqueen D.J."/>
            <person name="Gundappa M.K."/>
        </authorList>
    </citation>
    <scope>NUCLEOTIDE SEQUENCE [LARGE SCALE GENOMIC DNA]</scope>
</reference>
<keyword evidence="2" id="KW-0805">Transcription regulation</keyword>
<feature type="region of interest" description="Disordered" evidence="6">
    <location>
        <begin position="1"/>
        <end position="40"/>
    </location>
</feature>
<accession>A0A4W5P8E9</accession>
<protein>
    <recommendedName>
        <fullName evidence="9">MLX interacting protein like</fullName>
    </recommendedName>
</protein>
<keyword evidence="5" id="KW-0539">Nucleus</keyword>
<keyword evidence="8" id="KW-1185">Reference proteome</keyword>